<keyword evidence="1" id="KW-1133">Transmembrane helix</keyword>
<feature type="transmembrane region" description="Helical" evidence="1">
    <location>
        <begin position="83"/>
        <end position="100"/>
    </location>
</feature>
<feature type="transmembrane region" description="Helical" evidence="1">
    <location>
        <begin position="30"/>
        <end position="47"/>
    </location>
</feature>
<keyword evidence="1" id="KW-0472">Membrane</keyword>
<dbReference type="AlphaFoldDB" id="A0A6C0BDZ7"/>
<feature type="transmembrane region" description="Helical" evidence="1">
    <location>
        <begin position="54"/>
        <end position="71"/>
    </location>
</feature>
<protein>
    <submittedName>
        <fullName evidence="2">Uncharacterized protein</fullName>
    </submittedName>
</protein>
<sequence>MLKHFTMAFLFGFMSLLVHSNSDVGNVDFQTFSIILSWIFILLFITTTKWFDKITNIYFIFTILFAVAARLAKYNSDLNSKEITLTSILFIAGLAIQCFSKNKVSSGMLVFGVLVLDWVNMNLLYEESVDLSGLIPQEFYPLK</sequence>
<accession>A0A6C0BDZ7</accession>
<organism evidence="2">
    <name type="scientific">viral metagenome</name>
    <dbReference type="NCBI Taxonomy" id="1070528"/>
    <lineage>
        <taxon>unclassified sequences</taxon>
        <taxon>metagenomes</taxon>
        <taxon>organismal metagenomes</taxon>
    </lineage>
</organism>
<evidence type="ECO:0000256" key="1">
    <source>
        <dbReference type="SAM" id="Phobius"/>
    </source>
</evidence>
<proteinExistence type="predicted"/>
<reference evidence="2" key="1">
    <citation type="journal article" date="2020" name="Nature">
        <title>Giant virus diversity and host interactions through global metagenomics.</title>
        <authorList>
            <person name="Schulz F."/>
            <person name="Roux S."/>
            <person name="Paez-Espino D."/>
            <person name="Jungbluth S."/>
            <person name="Walsh D.A."/>
            <person name="Denef V.J."/>
            <person name="McMahon K.D."/>
            <person name="Konstantinidis K.T."/>
            <person name="Eloe-Fadrosh E.A."/>
            <person name="Kyrpides N.C."/>
            <person name="Woyke T."/>
        </authorList>
    </citation>
    <scope>NUCLEOTIDE SEQUENCE</scope>
    <source>
        <strain evidence="2">GVMAG-M-3300010160-4</strain>
    </source>
</reference>
<evidence type="ECO:0000313" key="2">
    <source>
        <dbReference type="EMBL" id="QHS90024.1"/>
    </source>
</evidence>
<keyword evidence="1" id="KW-0812">Transmembrane</keyword>
<name>A0A6C0BDZ7_9ZZZZ</name>
<dbReference type="EMBL" id="MN739123">
    <property type="protein sequence ID" value="QHS90024.1"/>
    <property type="molecule type" value="Genomic_DNA"/>
</dbReference>